<evidence type="ECO:0000256" key="4">
    <source>
        <dbReference type="ARBA" id="ARBA00022989"/>
    </source>
</evidence>
<keyword evidence="3 6" id="KW-0812">Transmembrane</keyword>
<dbReference type="PANTHER" id="PTHR30213:SF0">
    <property type="entry name" value="UPF0761 MEMBRANE PROTEIN YIHY"/>
    <property type="match status" value="1"/>
</dbReference>
<dbReference type="PANTHER" id="PTHR30213">
    <property type="entry name" value="INNER MEMBRANE PROTEIN YHJD"/>
    <property type="match status" value="1"/>
</dbReference>
<keyword evidence="8" id="KW-1185">Reference proteome</keyword>
<evidence type="ECO:0000313" key="7">
    <source>
        <dbReference type="EMBL" id="MBV0922667.1"/>
    </source>
</evidence>
<protein>
    <submittedName>
        <fullName evidence="7">YihY/virulence factor BrkB family protein</fullName>
    </submittedName>
</protein>
<dbReference type="NCBIfam" id="TIGR00765">
    <property type="entry name" value="yihY_not_rbn"/>
    <property type="match status" value="1"/>
</dbReference>
<dbReference type="OrthoDB" id="204872at2157"/>
<evidence type="ECO:0000256" key="1">
    <source>
        <dbReference type="ARBA" id="ARBA00004651"/>
    </source>
</evidence>
<feature type="transmembrane region" description="Helical" evidence="6">
    <location>
        <begin position="128"/>
        <end position="151"/>
    </location>
</feature>
<keyword evidence="4 6" id="KW-1133">Transmembrane helix</keyword>
<keyword evidence="2" id="KW-1003">Cell membrane</keyword>
<dbReference type="AlphaFoldDB" id="A0A8J7Y1W9"/>
<proteinExistence type="predicted"/>
<dbReference type="Pfam" id="PF03631">
    <property type="entry name" value="Virul_fac_BrkB"/>
    <property type="match status" value="1"/>
</dbReference>
<gene>
    <name evidence="7" type="ORF">KTS45_00490</name>
</gene>
<organism evidence="7 8">
    <name type="scientific">Haloarcula limicola</name>
    <dbReference type="NCBI Taxonomy" id="1429915"/>
    <lineage>
        <taxon>Archaea</taxon>
        <taxon>Methanobacteriati</taxon>
        <taxon>Methanobacteriota</taxon>
        <taxon>Stenosarchaea group</taxon>
        <taxon>Halobacteria</taxon>
        <taxon>Halobacteriales</taxon>
        <taxon>Haloarculaceae</taxon>
        <taxon>Haloarcula</taxon>
    </lineage>
</organism>
<evidence type="ECO:0000256" key="2">
    <source>
        <dbReference type="ARBA" id="ARBA00022475"/>
    </source>
</evidence>
<dbReference type="InterPro" id="IPR017039">
    <property type="entry name" value="Virul_fac_BrkB"/>
</dbReference>
<dbReference type="RefSeq" id="WP_162315851.1">
    <property type="nucleotide sequence ID" value="NZ_JAHQXF010000001.1"/>
</dbReference>
<feature type="transmembrane region" description="Helical" evidence="6">
    <location>
        <begin position="224"/>
        <end position="252"/>
    </location>
</feature>
<evidence type="ECO:0000256" key="5">
    <source>
        <dbReference type="ARBA" id="ARBA00023136"/>
    </source>
</evidence>
<evidence type="ECO:0000256" key="3">
    <source>
        <dbReference type="ARBA" id="ARBA00022692"/>
    </source>
</evidence>
<dbReference type="EMBL" id="JAHQXF010000001">
    <property type="protein sequence ID" value="MBV0922667.1"/>
    <property type="molecule type" value="Genomic_DNA"/>
</dbReference>
<feature type="transmembrane region" description="Helical" evidence="6">
    <location>
        <begin position="87"/>
        <end position="108"/>
    </location>
</feature>
<feature type="transmembrane region" description="Helical" evidence="6">
    <location>
        <begin position="31"/>
        <end position="50"/>
    </location>
</feature>
<evidence type="ECO:0000313" key="8">
    <source>
        <dbReference type="Proteomes" id="UP000766550"/>
    </source>
</evidence>
<comment type="subcellular location">
    <subcellularLocation>
        <location evidence="1">Cell membrane</location>
        <topology evidence="1">Multi-pass membrane protein</topology>
    </subcellularLocation>
</comment>
<keyword evidence="5 6" id="KW-0472">Membrane</keyword>
<name>A0A8J7Y1W9_9EURY</name>
<evidence type="ECO:0000256" key="6">
    <source>
        <dbReference type="SAM" id="Phobius"/>
    </source>
</evidence>
<feature type="transmembrane region" description="Helical" evidence="6">
    <location>
        <begin position="191"/>
        <end position="212"/>
    </location>
</feature>
<comment type="caution">
    <text evidence="7">The sequence shown here is derived from an EMBL/GenBank/DDBJ whole genome shotgun (WGS) entry which is preliminary data.</text>
</comment>
<feature type="transmembrane region" description="Helical" evidence="6">
    <location>
        <begin position="163"/>
        <end position="184"/>
    </location>
</feature>
<dbReference type="Proteomes" id="UP000766550">
    <property type="component" value="Unassembled WGS sequence"/>
</dbReference>
<reference evidence="7 8" key="1">
    <citation type="submission" date="2021-06" db="EMBL/GenBank/DDBJ databases">
        <title>New haloarchaea isolates fom saline soil.</title>
        <authorList>
            <person name="Duran-Viseras A."/>
            <person name="Sanchez-Porro C.S."/>
            <person name="Ventosa A."/>
        </authorList>
    </citation>
    <scope>NUCLEOTIDE SEQUENCE [LARGE SCALE GENOMIC DNA]</scope>
    <source>
        <strain evidence="7 8">JCM 183640</strain>
    </source>
</reference>
<accession>A0A8J7Y1W9</accession>
<sequence>MRVNRARTEEVLRAIVHEARAEKITFMAGSIAYHAFISILPLLLLVLTLVQRTQNVALRDSIVAIMQAVLTEEASQVIQQGLTDADASVSILGLVFLVWGALRIFRGLDTAFSDIYETERQNTFGDQLLDGLLLLATVALAIVGVSVLGNAVSVEGGGVLGTVLRGSVTAAGLFVVFYPMYYVFPDTDVTFAEIVPGTLFAAVGLTVAQALFTTFKSGGAGGNLVASILVLLTWLYIIGLVVLLGAVVNAVLSNRSRDVNLEPVVGGVEERGGDTSAGVERTVLLSDLDELADRLTEGGESVSVSVTVGDETTTVVAPQTATVDRENSVFGLDGSVALTLRWWPEDD</sequence>
<dbReference type="GO" id="GO:0005886">
    <property type="term" value="C:plasma membrane"/>
    <property type="evidence" value="ECO:0007669"/>
    <property type="project" value="UniProtKB-SubCell"/>
</dbReference>